<comment type="subunit">
    <text evidence="7">Component of the Mediator complex.</text>
</comment>
<comment type="caution">
    <text evidence="9">The sequence shown here is derived from an EMBL/GenBank/DDBJ whole genome shotgun (WGS) entry which is preliminary data.</text>
</comment>
<comment type="similarity">
    <text evidence="2 7">Belongs to the Mediator complex subunit 7 family.</text>
</comment>
<dbReference type="GO" id="GO:0070847">
    <property type="term" value="C:core mediator complex"/>
    <property type="evidence" value="ECO:0007669"/>
    <property type="project" value="TreeGrafter"/>
</dbReference>
<proteinExistence type="inferred from homology"/>
<dbReference type="EMBL" id="JANBUL010000163">
    <property type="protein sequence ID" value="KAJ2779784.1"/>
    <property type="molecule type" value="Genomic_DNA"/>
</dbReference>
<sequence>MQDAAQAGSGQQLDAQFPAPPDYYAAFTDANLDRLAAVGAEAALEDPELKYLVPPPPPTEGTYSGFGQVWQVNGRLPTLAEQNIAQLYPDGPIDRIAELKRLNHSVVFEFLDLVDVLVRDPSQYGARVERIRDILVNIHHLVNEHRERQAKETLKSMLRQQIESKRLAAERTHAKCAELEQAVARLRADAADTRARLAAEAEQRAQPQQQQQQQQQQQEPPNSTSSAADDSRAKITQDGLAAILEAVQGLE</sequence>
<dbReference type="GO" id="GO:0006357">
    <property type="term" value="P:regulation of transcription by RNA polymerase II"/>
    <property type="evidence" value="ECO:0007669"/>
    <property type="project" value="InterPro"/>
</dbReference>
<evidence type="ECO:0000256" key="5">
    <source>
        <dbReference type="ARBA" id="ARBA00023163"/>
    </source>
</evidence>
<comment type="subcellular location">
    <subcellularLocation>
        <location evidence="1 7">Nucleus</location>
    </subcellularLocation>
</comment>
<dbReference type="GO" id="GO:0003712">
    <property type="term" value="F:transcription coregulator activity"/>
    <property type="evidence" value="ECO:0007669"/>
    <property type="project" value="InterPro"/>
</dbReference>
<keyword evidence="10" id="KW-1185">Reference proteome</keyword>
<evidence type="ECO:0000256" key="6">
    <source>
        <dbReference type="ARBA" id="ARBA00023242"/>
    </source>
</evidence>
<dbReference type="PANTHER" id="PTHR21428:SF11">
    <property type="entry name" value="MEDIATOR OF RNA POLYMERASE II TRANSCRIPTION SUBUNIT 7"/>
    <property type="match status" value="1"/>
</dbReference>
<keyword evidence="6 7" id="KW-0539">Nucleus</keyword>
<gene>
    <name evidence="9" type="primary">MED7</name>
    <name evidence="9" type="ORF">H4R18_003812</name>
</gene>
<name>A0A9W8HB56_9FUNG</name>
<evidence type="ECO:0000256" key="2">
    <source>
        <dbReference type="ARBA" id="ARBA00009994"/>
    </source>
</evidence>
<dbReference type="Pfam" id="PF05983">
    <property type="entry name" value="Med7"/>
    <property type="match status" value="1"/>
</dbReference>
<evidence type="ECO:0000256" key="1">
    <source>
        <dbReference type="ARBA" id="ARBA00004123"/>
    </source>
</evidence>
<comment type="function">
    <text evidence="7">Component of the Mediator complex, a coactivator involved in the regulated transcription of nearly all RNA polymerase II-dependent genes. Mediator functions as a bridge to convey information from gene-specific regulatory proteins to the basal RNA polymerase II transcription machinery.</text>
</comment>
<dbReference type="Gene3D" id="6.10.140.200">
    <property type="match status" value="1"/>
</dbReference>
<dbReference type="SUPFAM" id="SSF140718">
    <property type="entry name" value="Mediator hinge subcomplex-like"/>
    <property type="match status" value="1"/>
</dbReference>
<dbReference type="GO" id="GO:0016592">
    <property type="term" value="C:mediator complex"/>
    <property type="evidence" value="ECO:0007669"/>
    <property type="project" value="InterPro"/>
</dbReference>
<reference evidence="9" key="1">
    <citation type="submission" date="2022-07" db="EMBL/GenBank/DDBJ databases">
        <title>Phylogenomic reconstructions and comparative analyses of Kickxellomycotina fungi.</title>
        <authorList>
            <person name="Reynolds N.K."/>
            <person name="Stajich J.E."/>
            <person name="Barry K."/>
            <person name="Grigoriev I.V."/>
            <person name="Crous P."/>
            <person name="Smith M.E."/>
        </authorList>
    </citation>
    <scope>NUCLEOTIDE SEQUENCE</scope>
    <source>
        <strain evidence="9">NBRC 105414</strain>
    </source>
</reference>
<feature type="compositionally biased region" description="Basic and acidic residues" evidence="8">
    <location>
        <begin position="194"/>
        <end position="203"/>
    </location>
</feature>
<evidence type="ECO:0000313" key="9">
    <source>
        <dbReference type="EMBL" id="KAJ2779784.1"/>
    </source>
</evidence>
<evidence type="ECO:0000256" key="8">
    <source>
        <dbReference type="SAM" id="MobiDB-lite"/>
    </source>
</evidence>
<organism evidence="9 10">
    <name type="scientific">Coemansia javaensis</name>
    <dbReference type="NCBI Taxonomy" id="2761396"/>
    <lineage>
        <taxon>Eukaryota</taxon>
        <taxon>Fungi</taxon>
        <taxon>Fungi incertae sedis</taxon>
        <taxon>Zoopagomycota</taxon>
        <taxon>Kickxellomycotina</taxon>
        <taxon>Kickxellomycetes</taxon>
        <taxon>Kickxellales</taxon>
        <taxon>Kickxellaceae</taxon>
        <taxon>Coemansia</taxon>
    </lineage>
</organism>
<dbReference type="Proteomes" id="UP001140217">
    <property type="component" value="Unassembled WGS sequence"/>
</dbReference>
<evidence type="ECO:0000256" key="7">
    <source>
        <dbReference type="RuleBase" id="RU364060"/>
    </source>
</evidence>
<dbReference type="InterPro" id="IPR009244">
    <property type="entry name" value="Mediatior_Med7"/>
</dbReference>
<evidence type="ECO:0000313" key="10">
    <source>
        <dbReference type="Proteomes" id="UP001140217"/>
    </source>
</evidence>
<evidence type="ECO:0000256" key="3">
    <source>
        <dbReference type="ARBA" id="ARBA00020631"/>
    </source>
</evidence>
<evidence type="ECO:0000256" key="4">
    <source>
        <dbReference type="ARBA" id="ARBA00023015"/>
    </source>
</evidence>
<keyword evidence="4 7" id="KW-0805">Transcription regulation</keyword>
<keyword evidence="7" id="KW-0010">Activator</keyword>
<dbReference type="InterPro" id="IPR044888">
    <property type="entry name" value="Mediatior_Med7_sf"/>
</dbReference>
<dbReference type="OrthoDB" id="10253553at2759"/>
<dbReference type="AlphaFoldDB" id="A0A9W8HB56"/>
<dbReference type="InterPro" id="IPR037212">
    <property type="entry name" value="Med7/Med21-like"/>
</dbReference>
<keyword evidence="5 7" id="KW-0804">Transcription</keyword>
<protein>
    <recommendedName>
        <fullName evidence="3 7">Mediator of RNA polymerase II transcription subunit 7</fullName>
    </recommendedName>
</protein>
<dbReference type="PANTHER" id="PTHR21428">
    <property type="entry name" value="MEDIATOR OF RNA POLYMERASE II TRANSCRIPTION SUBUNIT 7"/>
    <property type="match status" value="1"/>
</dbReference>
<feature type="region of interest" description="Disordered" evidence="8">
    <location>
        <begin position="194"/>
        <end position="237"/>
    </location>
</feature>
<accession>A0A9W8HB56</accession>
<feature type="compositionally biased region" description="Low complexity" evidence="8">
    <location>
        <begin position="204"/>
        <end position="221"/>
    </location>
</feature>
<dbReference type="Gene3D" id="6.10.140.1520">
    <property type="match status" value="1"/>
</dbReference>